<dbReference type="STRING" id="225324.SAMN02745126_04738"/>
<protein>
    <submittedName>
        <fullName evidence="5">Transglycosylase SLT domain-containing protein</fullName>
    </submittedName>
</protein>
<comment type="similarity">
    <text evidence="2">Belongs to the virb1 family.</text>
</comment>
<evidence type="ECO:0000256" key="3">
    <source>
        <dbReference type="SAM" id="Phobius"/>
    </source>
</evidence>
<comment type="similarity">
    <text evidence="1">Belongs to the transglycosylase Slt family.</text>
</comment>
<keyword evidence="6" id="KW-1185">Reference proteome</keyword>
<evidence type="ECO:0000313" key="5">
    <source>
        <dbReference type="EMBL" id="SKA28045.1"/>
    </source>
</evidence>
<evidence type="ECO:0000313" key="6">
    <source>
        <dbReference type="Proteomes" id="UP000190092"/>
    </source>
</evidence>
<organism evidence="5 6">
    <name type="scientific">Enhydrobacter aerosaccus</name>
    <dbReference type="NCBI Taxonomy" id="225324"/>
    <lineage>
        <taxon>Bacteria</taxon>
        <taxon>Pseudomonadati</taxon>
        <taxon>Pseudomonadota</taxon>
        <taxon>Alphaproteobacteria</taxon>
        <taxon>Hyphomicrobiales</taxon>
        <taxon>Enhydrobacter</taxon>
    </lineage>
</organism>
<evidence type="ECO:0000259" key="4">
    <source>
        <dbReference type="Pfam" id="PF01464"/>
    </source>
</evidence>
<dbReference type="SUPFAM" id="SSF53955">
    <property type="entry name" value="Lysozyme-like"/>
    <property type="match status" value="1"/>
</dbReference>
<dbReference type="PANTHER" id="PTHR37423:SF2">
    <property type="entry name" value="MEMBRANE-BOUND LYTIC MUREIN TRANSGLYCOSYLASE C"/>
    <property type="match status" value="1"/>
</dbReference>
<gene>
    <name evidence="5" type="ORF">SAMN02745126_04738</name>
</gene>
<keyword evidence="3" id="KW-1133">Transmembrane helix</keyword>
<proteinExistence type="inferred from homology"/>
<dbReference type="CDD" id="cd00254">
    <property type="entry name" value="LT-like"/>
    <property type="match status" value="1"/>
</dbReference>
<dbReference type="Gene3D" id="1.10.530.10">
    <property type="match status" value="1"/>
</dbReference>
<dbReference type="Proteomes" id="UP000190092">
    <property type="component" value="Unassembled WGS sequence"/>
</dbReference>
<keyword evidence="3" id="KW-0472">Membrane</keyword>
<dbReference type="Pfam" id="PF01464">
    <property type="entry name" value="SLT"/>
    <property type="match status" value="1"/>
</dbReference>
<reference evidence="6" key="1">
    <citation type="submission" date="2017-02" db="EMBL/GenBank/DDBJ databases">
        <authorList>
            <person name="Varghese N."/>
            <person name="Submissions S."/>
        </authorList>
    </citation>
    <scope>NUCLEOTIDE SEQUENCE [LARGE SCALE GENOMIC DNA]</scope>
    <source>
        <strain evidence="6">ATCC 27094</strain>
    </source>
</reference>
<dbReference type="EMBL" id="FUWJ01000008">
    <property type="protein sequence ID" value="SKA28045.1"/>
    <property type="molecule type" value="Genomic_DNA"/>
</dbReference>
<dbReference type="InterPro" id="IPR023346">
    <property type="entry name" value="Lysozyme-like_dom_sf"/>
</dbReference>
<feature type="domain" description="Transglycosylase SLT" evidence="4">
    <location>
        <begin position="106"/>
        <end position="205"/>
    </location>
</feature>
<dbReference type="AlphaFoldDB" id="A0A1T4SIR6"/>
<name>A0A1T4SIR6_9HYPH</name>
<accession>A0A1T4SIR6</accession>
<sequence>MPSPPSRSDIPLFHSLPNLSFVPAGFLAAAARGGSPGRLVGRCASVSPWVDARTMAHLRIVGMAARIVVFVVTLVAMTNVAAMAQTAPSVAPLQHQAINDPIAASIAEASRRFGMPATWIHAVMQAESAGDARAVSSKGAMGLMQIMPDTWAELRTRYAFGADPFDIRDNIHAGAAYLRELHDRYGAPGFLAAYHAGPGRYDDYLVNSRPLPVETNAYLAAVIRAIDGMSRDDRLVATDPLAWTQAPLFVPRGQVVSAGTSAAGQRPIDRAPSQHPIASRSALVAQSDGLFVPAGGRNRKP</sequence>
<dbReference type="InterPro" id="IPR008258">
    <property type="entry name" value="Transglycosylase_SLT_dom_1"/>
</dbReference>
<evidence type="ECO:0000256" key="1">
    <source>
        <dbReference type="ARBA" id="ARBA00007734"/>
    </source>
</evidence>
<feature type="transmembrane region" description="Helical" evidence="3">
    <location>
        <begin position="63"/>
        <end position="84"/>
    </location>
</feature>
<dbReference type="PANTHER" id="PTHR37423">
    <property type="entry name" value="SOLUBLE LYTIC MUREIN TRANSGLYCOSYLASE-RELATED"/>
    <property type="match status" value="1"/>
</dbReference>
<keyword evidence="3" id="KW-0812">Transmembrane</keyword>
<evidence type="ECO:0000256" key="2">
    <source>
        <dbReference type="ARBA" id="ARBA00009387"/>
    </source>
</evidence>